<keyword evidence="2" id="KW-1185">Reference proteome</keyword>
<reference evidence="1 2" key="1">
    <citation type="submission" date="2020-08" db="EMBL/GenBank/DDBJ databases">
        <title>Plant Genome Project.</title>
        <authorList>
            <person name="Zhang R.-G."/>
        </authorList>
    </citation>
    <scope>NUCLEOTIDE SEQUENCE [LARGE SCALE GENOMIC DNA]</scope>
    <source>
        <tissue evidence="1">Rhizome</tissue>
    </source>
</reference>
<protein>
    <submittedName>
        <fullName evidence="1">Uncharacterized protein</fullName>
    </submittedName>
</protein>
<evidence type="ECO:0000313" key="1">
    <source>
        <dbReference type="EMBL" id="KAG6493981.1"/>
    </source>
</evidence>
<dbReference type="AlphaFoldDB" id="A0A8J5KN35"/>
<dbReference type="EMBL" id="JACMSC010000013">
    <property type="protein sequence ID" value="KAG6493981.1"/>
    <property type="molecule type" value="Genomic_DNA"/>
</dbReference>
<gene>
    <name evidence="1" type="ORF">ZIOFF_048989</name>
</gene>
<accession>A0A8J5KN35</accession>
<evidence type="ECO:0000313" key="2">
    <source>
        <dbReference type="Proteomes" id="UP000734854"/>
    </source>
</evidence>
<name>A0A8J5KN35_ZINOF</name>
<dbReference type="Proteomes" id="UP000734854">
    <property type="component" value="Unassembled WGS sequence"/>
</dbReference>
<organism evidence="1 2">
    <name type="scientific">Zingiber officinale</name>
    <name type="common">Ginger</name>
    <name type="synonym">Amomum zingiber</name>
    <dbReference type="NCBI Taxonomy" id="94328"/>
    <lineage>
        <taxon>Eukaryota</taxon>
        <taxon>Viridiplantae</taxon>
        <taxon>Streptophyta</taxon>
        <taxon>Embryophyta</taxon>
        <taxon>Tracheophyta</taxon>
        <taxon>Spermatophyta</taxon>
        <taxon>Magnoliopsida</taxon>
        <taxon>Liliopsida</taxon>
        <taxon>Zingiberales</taxon>
        <taxon>Zingiberaceae</taxon>
        <taxon>Zingiber</taxon>
    </lineage>
</organism>
<sequence>MQGALIVQREWDLCVGEEEREQYIYRVGPILITAGPTEVEGFVELAPALSARSGFRIGLRNLPSSSCLIVLLKPYWLNWLTWNPRQTTPVNLEMHAAELNFGHLSGFETLMRI</sequence>
<comment type="caution">
    <text evidence="1">The sequence shown here is derived from an EMBL/GenBank/DDBJ whole genome shotgun (WGS) entry which is preliminary data.</text>
</comment>
<proteinExistence type="predicted"/>